<organism evidence="3">
    <name type="scientific">Triticum aestivum</name>
    <name type="common">Wheat</name>
    <dbReference type="NCBI Taxonomy" id="4565"/>
    <lineage>
        <taxon>Eukaryota</taxon>
        <taxon>Viridiplantae</taxon>
        <taxon>Streptophyta</taxon>
        <taxon>Embryophyta</taxon>
        <taxon>Tracheophyta</taxon>
        <taxon>Spermatophyta</taxon>
        <taxon>Magnoliopsida</taxon>
        <taxon>Liliopsida</taxon>
        <taxon>Poales</taxon>
        <taxon>Poaceae</taxon>
        <taxon>BOP clade</taxon>
        <taxon>Pooideae</taxon>
        <taxon>Triticodae</taxon>
        <taxon>Triticeae</taxon>
        <taxon>Triticinae</taxon>
        <taxon>Triticum</taxon>
    </lineage>
</organism>
<keyword evidence="1" id="KW-0812">Transmembrane</keyword>
<feature type="transmembrane region" description="Helical" evidence="1">
    <location>
        <begin position="214"/>
        <end position="242"/>
    </location>
</feature>
<feature type="transmembrane region" description="Helical" evidence="1">
    <location>
        <begin position="85"/>
        <end position="110"/>
    </location>
</feature>
<reference evidence="3" key="2">
    <citation type="submission" date="2018-10" db="UniProtKB">
        <authorList>
            <consortium name="EnsemblPlants"/>
        </authorList>
    </citation>
    <scope>IDENTIFICATION</scope>
</reference>
<name>A0A3B6CBG1_WHEAT</name>
<feature type="domain" description="DUF4220" evidence="2">
    <location>
        <begin position="182"/>
        <end position="321"/>
    </location>
</feature>
<keyword evidence="1" id="KW-1133">Transmembrane helix</keyword>
<evidence type="ECO:0000259" key="2">
    <source>
        <dbReference type="Pfam" id="PF13968"/>
    </source>
</evidence>
<feature type="domain" description="DUF4220" evidence="2">
    <location>
        <begin position="58"/>
        <end position="173"/>
    </location>
</feature>
<dbReference type="PANTHER" id="PTHR31325">
    <property type="entry name" value="OS01G0798800 PROTEIN-RELATED"/>
    <property type="match status" value="1"/>
</dbReference>
<evidence type="ECO:0000313" key="4">
    <source>
        <dbReference type="Proteomes" id="UP000019116"/>
    </source>
</evidence>
<accession>A0A3B6CBG1</accession>
<dbReference type="Gramene" id="TraesCS2B02G441700.1">
    <property type="protein sequence ID" value="TraesCS2B02G441700.1"/>
    <property type="gene ID" value="TraesCS2B02G441700"/>
</dbReference>
<proteinExistence type="predicted"/>
<feature type="transmembrane region" description="Helical" evidence="1">
    <location>
        <begin position="254"/>
        <end position="280"/>
    </location>
</feature>
<feature type="transmembrane region" description="Helical" evidence="1">
    <location>
        <begin position="51"/>
        <end position="73"/>
    </location>
</feature>
<protein>
    <recommendedName>
        <fullName evidence="2">DUF4220 domain-containing protein</fullName>
    </recommendedName>
</protein>
<evidence type="ECO:0000256" key="1">
    <source>
        <dbReference type="SAM" id="Phobius"/>
    </source>
</evidence>
<keyword evidence="1" id="KW-0472">Membrane</keyword>
<dbReference type="OrthoDB" id="1689146at2759"/>
<dbReference type="Proteomes" id="UP000019116">
    <property type="component" value="Chromosome 2B"/>
</dbReference>
<dbReference type="AlphaFoldDB" id="A0A3B6CBG1"/>
<dbReference type="Pfam" id="PF13968">
    <property type="entry name" value="DUF4220"/>
    <property type="match status" value="2"/>
</dbReference>
<dbReference type="STRING" id="4565.A0A3B6CBG1"/>
<dbReference type="Pfam" id="PF04578">
    <property type="entry name" value="DUF594"/>
    <property type="match status" value="1"/>
</dbReference>
<dbReference type="OMA" id="ICIRAIC"/>
<feature type="transmembrane region" description="Helical" evidence="1">
    <location>
        <begin position="144"/>
        <end position="161"/>
    </location>
</feature>
<dbReference type="EnsemblPlants" id="TraesCS2B02G441700.1">
    <property type="protein sequence ID" value="TraesCS2B02G441700.1"/>
    <property type="gene ID" value="TraesCS2B02G441700"/>
</dbReference>
<evidence type="ECO:0000313" key="3">
    <source>
        <dbReference type="EnsemblPlants" id="TraesCS2B02G441700.1"/>
    </source>
</evidence>
<keyword evidence="4" id="KW-1185">Reference proteome</keyword>
<feature type="transmembrane region" description="Helical" evidence="1">
    <location>
        <begin position="122"/>
        <end position="138"/>
    </location>
</feature>
<dbReference type="InterPro" id="IPR007658">
    <property type="entry name" value="DUF594"/>
</dbReference>
<sequence length="579" mass="66163">MMISGDRMNGVVEPAQRVWNTWGMHMLVLLSFTVQATLLVFAGIRRRKSSAIVRVIVWSAYMLADTVAVYTLGHSFRTNRSSEHMLMVLWAPLLLVHLGGQDNITAFAIVDSRLWLRHLQNLGVQVAAAAYVLYQSSILSRPAWLRAATILMFVVGVLKYGERVWALKRANGQPIRGFVDIFQEKQWNQGADKVYHKMQIKISQMYDVFYGKSLVMFSLYGICIRAICPLATVAAFLLFHLVGDKDGLNSMDVTATYILLVGALVLEITSALSLVCPKLFRGRWCGRHIKSIEELTYSFFEKAGIHTMYWSGSMGQLDLFDMCRRARSSPVGKIATWMGTWGRWIRLDFSWSVPVPTEIIQMFMEMANGNLEQYKMESDELLVTLFANETRKEEKILEWHIGTHVYLKWYKEQQARDIHCFAKATEALSNYTVFLLAAHPLPYKGGCTLKNMMHCARHRSAGEHLLRLLSDRTAKYHVGAASSELECYGELDVESIDRTFEIGFEIGAKLISNGMSRDKSLARFWVEMLKKVELEYGEDFHAKQLSNGGEFLTFLTILVQKRPSGWEPLRRRLRSHRPI</sequence>
<dbReference type="InterPro" id="IPR025315">
    <property type="entry name" value="DUF4220"/>
</dbReference>
<dbReference type="Gramene" id="TraesCS2B03G1122500.1">
    <property type="protein sequence ID" value="TraesCS2B03G1122500.1.CDS"/>
    <property type="gene ID" value="TraesCS2B03G1122500"/>
</dbReference>
<reference evidence="3" key="1">
    <citation type="submission" date="2018-08" db="EMBL/GenBank/DDBJ databases">
        <authorList>
            <person name="Rossello M."/>
        </authorList>
    </citation>
    <scope>NUCLEOTIDE SEQUENCE [LARGE SCALE GENOMIC DNA]</scope>
    <source>
        <strain evidence="3">cv. Chinese Spring</strain>
    </source>
</reference>
<feature type="transmembrane region" description="Helical" evidence="1">
    <location>
        <begin position="22"/>
        <end position="44"/>
    </location>
</feature>